<accession>A0A915JMX3</accession>
<evidence type="ECO:0000259" key="3">
    <source>
        <dbReference type="PROSITE" id="PS50085"/>
    </source>
</evidence>
<dbReference type="InterPro" id="IPR050989">
    <property type="entry name" value="Rap1_Ran_GAP"/>
</dbReference>
<dbReference type="Proteomes" id="UP000887565">
    <property type="component" value="Unplaced"/>
</dbReference>
<feature type="compositionally biased region" description="Acidic residues" evidence="2">
    <location>
        <begin position="561"/>
        <end position="570"/>
    </location>
</feature>
<feature type="region of interest" description="Disordered" evidence="2">
    <location>
        <begin position="641"/>
        <end position="661"/>
    </location>
</feature>
<proteinExistence type="predicted"/>
<organism evidence="4 5">
    <name type="scientific">Romanomermis culicivorax</name>
    <name type="common">Nematode worm</name>
    <dbReference type="NCBI Taxonomy" id="13658"/>
    <lineage>
        <taxon>Eukaryota</taxon>
        <taxon>Metazoa</taxon>
        <taxon>Ecdysozoa</taxon>
        <taxon>Nematoda</taxon>
        <taxon>Enoplea</taxon>
        <taxon>Dorylaimia</taxon>
        <taxon>Mermithida</taxon>
        <taxon>Mermithoidea</taxon>
        <taxon>Mermithidae</taxon>
        <taxon>Romanomermis</taxon>
    </lineage>
</organism>
<feature type="region of interest" description="Disordered" evidence="2">
    <location>
        <begin position="677"/>
        <end position="700"/>
    </location>
</feature>
<name>A0A915JMX3_ROMCU</name>
<sequence length="741" mass="83214">MNTFRGVIMEESLPSYQLAKEQMYASSGGQQAPIQTAPTFSGKLPIKELIEITAPEVQLSSLHLAYPVPRTEELLLKLDEQTVRIYSKYKIGILYCGSGQNSEEEMYNNKDGSSAFDEFLDMLGERVRLKGFDKYKGGLDCKGDTTGQLSVYTTYQQCEVMFHVSTLLPFTSNNKQQRSRNLENEDNEAKFDKHFFNLRLLLRSIVLYELNQTKNGQPTDESNLSRKRHIGNDIVTIIFQDEVSRCKDVPPFGPPIHPAAIFPKSKEFRDFLLTKAINAENAVHRSDKFATMAARTRKEFMKDLAENHVTSHCLEGATGKIGKILSARRRDRPKPKLILNGFVRGCIVWDVQVLVMVEDFSLCKSIECFLGISADYVVLIEKSKQQDVVFCTPTHSIIGWTCHKNSLKLYYDHAEMIILRTMDDEDGSDMQDIVRRLQATTKGCDTVEMILKRNIPGQLGFHIQQEGIISKLSVATLTLNRMLDLLITSNNSKVLVIPPLEDGSPRRGCEDPYCPYVASDDFATNNFLSDQPIFYKQPTKRPAVKKQKVQAPTTVLTFEPDSPEEQEDLDDRSLDGGVFSKSLDELQSIRRRHSDECRSNSADMSFITRNKTSLSDKNVGGNGTGGKYSISAKTFESEAGGKRCSSLQNQPTTTINESSGQTAGKFRVNTISSSSSSETSDWYRIGGDKHSTTKKSTQISSRVTDLAKKSKRISSSGRRQDFWEIPPSAPLAYDKLKINNI</sequence>
<evidence type="ECO:0000313" key="4">
    <source>
        <dbReference type="Proteomes" id="UP000887565"/>
    </source>
</evidence>
<dbReference type="PROSITE" id="PS50085">
    <property type="entry name" value="RAPGAP"/>
    <property type="match status" value="1"/>
</dbReference>
<protein>
    <submittedName>
        <fullName evidence="5">Rap-GAP domain-containing protein</fullName>
    </submittedName>
</protein>
<evidence type="ECO:0000256" key="2">
    <source>
        <dbReference type="SAM" id="MobiDB-lite"/>
    </source>
</evidence>
<feature type="region of interest" description="Disordered" evidence="2">
    <location>
        <begin position="552"/>
        <end position="576"/>
    </location>
</feature>
<dbReference type="Pfam" id="PF02145">
    <property type="entry name" value="Rap_GAP"/>
    <property type="match status" value="3"/>
</dbReference>
<evidence type="ECO:0000313" key="5">
    <source>
        <dbReference type="WBParaSite" id="nRc.2.0.1.t27437-RA"/>
    </source>
</evidence>
<dbReference type="GO" id="GO:0005096">
    <property type="term" value="F:GTPase activator activity"/>
    <property type="evidence" value="ECO:0007669"/>
    <property type="project" value="UniProtKB-KW"/>
</dbReference>
<dbReference type="PANTHER" id="PTHR15711">
    <property type="entry name" value="RAP GTPASE-ACTIVATING PROTEIN"/>
    <property type="match status" value="1"/>
</dbReference>
<dbReference type="AlphaFoldDB" id="A0A915JMX3"/>
<dbReference type="GO" id="GO:0051056">
    <property type="term" value="P:regulation of small GTPase mediated signal transduction"/>
    <property type="evidence" value="ECO:0007669"/>
    <property type="project" value="InterPro"/>
</dbReference>
<dbReference type="InterPro" id="IPR000331">
    <property type="entry name" value="Rap/Ran_GAP_dom"/>
</dbReference>
<dbReference type="WBParaSite" id="nRc.2.0.1.t27437-RA">
    <property type="protein sequence ID" value="nRc.2.0.1.t27437-RA"/>
    <property type="gene ID" value="nRc.2.0.1.g27437"/>
</dbReference>
<feature type="domain" description="Rap-GAP" evidence="3">
    <location>
        <begin position="77"/>
        <end position="304"/>
    </location>
</feature>
<keyword evidence="1" id="KW-0343">GTPase activation</keyword>
<dbReference type="Gene3D" id="3.40.50.11210">
    <property type="entry name" value="Rap/Ran-GAP"/>
    <property type="match status" value="3"/>
</dbReference>
<feature type="compositionally biased region" description="Polar residues" evidence="2">
    <location>
        <begin position="645"/>
        <end position="661"/>
    </location>
</feature>
<keyword evidence="4" id="KW-1185">Reference proteome</keyword>
<evidence type="ECO:0000256" key="1">
    <source>
        <dbReference type="ARBA" id="ARBA00022468"/>
    </source>
</evidence>
<dbReference type="PANTHER" id="PTHR15711:SF22">
    <property type="entry name" value="RAP-GAP DOMAIN-CONTAINING PROTEIN"/>
    <property type="match status" value="1"/>
</dbReference>
<dbReference type="GO" id="GO:0005737">
    <property type="term" value="C:cytoplasm"/>
    <property type="evidence" value="ECO:0007669"/>
    <property type="project" value="TreeGrafter"/>
</dbReference>
<dbReference type="SUPFAM" id="SSF111347">
    <property type="entry name" value="Rap/Ran-GAP"/>
    <property type="match status" value="1"/>
</dbReference>
<dbReference type="InterPro" id="IPR035974">
    <property type="entry name" value="Rap/Ran-GAP_sf"/>
</dbReference>
<reference evidence="5" key="1">
    <citation type="submission" date="2022-11" db="UniProtKB">
        <authorList>
            <consortium name="WormBaseParasite"/>
        </authorList>
    </citation>
    <scope>IDENTIFICATION</scope>
</reference>